<dbReference type="EMBL" id="JBHSDT010000008">
    <property type="protein sequence ID" value="MFC4404798.1"/>
    <property type="molecule type" value="Genomic_DNA"/>
</dbReference>
<dbReference type="GO" id="GO:0016787">
    <property type="term" value="F:hydrolase activity"/>
    <property type="evidence" value="ECO:0007669"/>
    <property type="project" value="UniProtKB-KW"/>
</dbReference>
<comment type="caution">
    <text evidence="1">The sequence shown here is derived from an EMBL/GenBank/DDBJ whole genome shotgun (WGS) entry which is preliminary data.</text>
</comment>
<accession>A0ABV8X0D6</accession>
<keyword evidence="1" id="KW-0378">Hydrolase</keyword>
<dbReference type="RefSeq" id="WP_390253773.1">
    <property type="nucleotide sequence ID" value="NZ_JBHSDT010000008.1"/>
</dbReference>
<sequence>MEKKKYYVNIGTQEISQIPYGANTEFVIEATDEEIFLLREKFNEIHDADMSAFVRAHIPYMPYHNDPQNDKYDSGMKGVYQMIYNLADSETKKAMDEENIGREF</sequence>
<evidence type="ECO:0000313" key="2">
    <source>
        <dbReference type="Proteomes" id="UP001595882"/>
    </source>
</evidence>
<proteinExistence type="predicted"/>
<reference evidence="2" key="1">
    <citation type="journal article" date="2019" name="Int. J. Syst. Evol. Microbiol.">
        <title>The Global Catalogue of Microorganisms (GCM) 10K type strain sequencing project: providing services to taxonomists for standard genome sequencing and annotation.</title>
        <authorList>
            <consortium name="The Broad Institute Genomics Platform"/>
            <consortium name="The Broad Institute Genome Sequencing Center for Infectious Disease"/>
            <person name="Wu L."/>
            <person name="Ma J."/>
        </authorList>
    </citation>
    <scope>NUCLEOTIDE SEQUENCE [LARGE SCALE GENOMIC DNA]</scope>
    <source>
        <strain evidence="2">CCUG 37865</strain>
    </source>
</reference>
<keyword evidence="2" id="KW-1185">Reference proteome</keyword>
<name>A0ABV8X0D6_9BACI</name>
<dbReference type="Proteomes" id="UP001595882">
    <property type="component" value="Unassembled WGS sequence"/>
</dbReference>
<protein>
    <submittedName>
        <fullName evidence="1">Hydrolase</fullName>
    </submittedName>
</protein>
<organism evidence="1 2">
    <name type="scientific">Gracilibacillus xinjiangensis</name>
    <dbReference type="NCBI Taxonomy" id="1193282"/>
    <lineage>
        <taxon>Bacteria</taxon>
        <taxon>Bacillati</taxon>
        <taxon>Bacillota</taxon>
        <taxon>Bacilli</taxon>
        <taxon>Bacillales</taxon>
        <taxon>Bacillaceae</taxon>
        <taxon>Gracilibacillus</taxon>
    </lineage>
</organism>
<gene>
    <name evidence="1" type="ORF">ACFOY7_17140</name>
</gene>
<evidence type="ECO:0000313" key="1">
    <source>
        <dbReference type="EMBL" id="MFC4404798.1"/>
    </source>
</evidence>